<name>A0ABQ8KJT3_9APHY</name>
<comment type="caution">
    <text evidence="1">The sequence shown here is derived from an EMBL/GenBank/DDBJ whole genome shotgun (WGS) entry which is preliminary data.</text>
</comment>
<protein>
    <recommendedName>
        <fullName evidence="3">Cyclin N-terminal domain-containing protein</fullName>
    </recommendedName>
</protein>
<dbReference type="Proteomes" id="UP000814176">
    <property type="component" value="Unassembled WGS sequence"/>
</dbReference>
<evidence type="ECO:0008006" key="3">
    <source>
        <dbReference type="Google" id="ProtNLM"/>
    </source>
</evidence>
<keyword evidence="2" id="KW-1185">Reference proteome</keyword>
<reference evidence="1 2" key="1">
    <citation type="journal article" date="2021" name="Environ. Microbiol.">
        <title>Gene family expansions and transcriptome signatures uncover fungal adaptations to wood decay.</title>
        <authorList>
            <person name="Hage H."/>
            <person name="Miyauchi S."/>
            <person name="Viragh M."/>
            <person name="Drula E."/>
            <person name="Min B."/>
            <person name="Chaduli D."/>
            <person name="Navarro D."/>
            <person name="Favel A."/>
            <person name="Norest M."/>
            <person name="Lesage-Meessen L."/>
            <person name="Balint B."/>
            <person name="Merenyi Z."/>
            <person name="de Eugenio L."/>
            <person name="Morin E."/>
            <person name="Martinez A.T."/>
            <person name="Baldrian P."/>
            <person name="Stursova M."/>
            <person name="Martinez M.J."/>
            <person name="Novotny C."/>
            <person name="Magnuson J.K."/>
            <person name="Spatafora J.W."/>
            <person name="Maurice S."/>
            <person name="Pangilinan J."/>
            <person name="Andreopoulos W."/>
            <person name="LaButti K."/>
            <person name="Hundley H."/>
            <person name="Na H."/>
            <person name="Kuo A."/>
            <person name="Barry K."/>
            <person name="Lipzen A."/>
            <person name="Henrissat B."/>
            <person name="Riley R."/>
            <person name="Ahrendt S."/>
            <person name="Nagy L.G."/>
            <person name="Grigoriev I.V."/>
            <person name="Martin F."/>
            <person name="Rosso M.N."/>
        </authorList>
    </citation>
    <scope>NUCLEOTIDE SEQUENCE [LARGE SCALE GENOMIC DNA]</scope>
    <source>
        <strain evidence="1 2">CIRM-BRFM 1785</strain>
    </source>
</reference>
<evidence type="ECO:0000313" key="1">
    <source>
        <dbReference type="EMBL" id="KAH9838229.1"/>
    </source>
</evidence>
<organism evidence="1 2">
    <name type="scientific">Rhodofomes roseus</name>
    <dbReference type="NCBI Taxonomy" id="34475"/>
    <lineage>
        <taxon>Eukaryota</taxon>
        <taxon>Fungi</taxon>
        <taxon>Dikarya</taxon>
        <taxon>Basidiomycota</taxon>
        <taxon>Agaricomycotina</taxon>
        <taxon>Agaricomycetes</taxon>
        <taxon>Polyporales</taxon>
        <taxon>Rhodofomes</taxon>
    </lineage>
</organism>
<accession>A0ABQ8KJT3</accession>
<dbReference type="EMBL" id="JADCUA010000007">
    <property type="protein sequence ID" value="KAH9838229.1"/>
    <property type="molecule type" value="Genomic_DNA"/>
</dbReference>
<dbReference type="RefSeq" id="XP_047780144.1">
    <property type="nucleotide sequence ID" value="XM_047919099.1"/>
</dbReference>
<proteinExistence type="predicted"/>
<gene>
    <name evidence="1" type="ORF">C8Q71DRAFT_518734</name>
</gene>
<evidence type="ECO:0000313" key="2">
    <source>
        <dbReference type="Proteomes" id="UP000814176"/>
    </source>
</evidence>
<dbReference type="GeneID" id="71999831"/>
<sequence length="225" mass="25928">MRVGLHARSSGALRTARNTAVMTNRGCEHCPWKWKWKWSILHTTARGCMRSYRPSRRHFVWPPVQYRHIEPTVHGAWEPLCAIALHFKCSPRAHEAGILLSEIDARCSPLAPGAHIAAPMCLVDYVRRRFHHLRHRDRIMSPIIYTMAALKLRFDHLTDRFQFSVALCCAVAMVTGTQPRGHTTLCVARGRRAQQCPCSLRYIRALREGRRTHHPLRPHSNTHSQ</sequence>